<dbReference type="Proteomes" id="UP000094769">
    <property type="component" value="Unassembled WGS sequence"/>
</dbReference>
<dbReference type="PANTHER" id="PTHR43685">
    <property type="entry name" value="GLYCOSYLTRANSFERASE"/>
    <property type="match status" value="1"/>
</dbReference>
<dbReference type="Gene3D" id="3.40.50.1000">
    <property type="entry name" value="HAD superfamily/HAD-like"/>
    <property type="match status" value="1"/>
</dbReference>
<dbReference type="InterPro" id="IPR036412">
    <property type="entry name" value="HAD-like_sf"/>
</dbReference>
<keyword evidence="1" id="KW-0175">Coiled coil</keyword>
<feature type="coiled-coil region" evidence="1">
    <location>
        <begin position="277"/>
        <end position="304"/>
    </location>
</feature>
<gene>
    <name evidence="3" type="primary">tuaG</name>
    <name evidence="3" type="ORF">CODIS_17320</name>
</gene>
<dbReference type="SUPFAM" id="SSF53448">
    <property type="entry name" value="Nucleotide-diphospho-sugar transferases"/>
    <property type="match status" value="1"/>
</dbReference>
<dbReference type="PANTHER" id="PTHR43685:SF11">
    <property type="entry name" value="GLYCOSYLTRANSFERASE TAGX-RELATED"/>
    <property type="match status" value="1"/>
</dbReference>
<dbReference type="Gene3D" id="1.10.150.400">
    <property type="match status" value="1"/>
</dbReference>
<evidence type="ECO:0000259" key="2">
    <source>
        <dbReference type="Pfam" id="PF00535"/>
    </source>
</evidence>
<keyword evidence="3" id="KW-0808">Transferase</keyword>
<reference evidence="3 4" key="1">
    <citation type="submission" date="2016-06" db="EMBL/GenBank/DDBJ databases">
        <title>Genome sequence of endosymbiont of Candidatus Endolucinida thiodiazotropha.</title>
        <authorList>
            <person name="Poehlein A."/>
            <person name="Koenig S."/>
            <person name="Heiden S.E."/>
            <person name="Thuermer A."/>
            <person name="Voget S."/>
            <person name="Daniel R."/>
            <person name="Markert S."/>
            <person name="Gros O."/>
            <person name="Schweder T."/>
        </authorList>
    </citation>
    <scope>NUCLEOTIDE SEQUENCE [LARGE SCALE GENOMIC DNA]</scope>
    <source>
        <strain evidence="3 4">COS</strain>
    </source>
</reference>
<keyword evidence="3" id="KW-0328">Glycosyltransferase</keyword>
<evidence type="ECO:0000313" key="3">
    <source>
        <dbReference type="EMBL" id="ODJ87961.1"/>
    </source>
</evidence>
<dbReference type="GO" id="GO:0016757">
    <property type="term" value="F:glycosyltransferase activity"/>
    <property type="evidence" value="ECO:0007669"/>
    <property type="project" value="UniProtKB-KW"/>
</dbReference>
<dbReference type="Pfam" id="PF00702">
    <property type="entry name" value="Hydrolase"/>
    <property type="match status" value="1"/>
</dbReference>
<dbReference type="SUPFAM" id="SSF56784">
    <property type="entry name" value="HAD-like"/>
    <property type="match status" value="1"/>
</dbReference>
<dbReference type="InterPro" id="IPR023214">
    <property type="entry name" value="HAD_sf"/>
</dbReference>
<evidence type="ECO:0000313" key="4">
    <source>
        <dbReference type="Proteomes" id="UP000094769"/>
    </source>
</evidence>
<feature type="domain" description="Glycosyltransferase 2-like" evidence="2">
    <location>
        <begin position="5"/>
        <end position="175"/>
    </location>
</feature>
<accession>A0A7Z0VMI3</accession>
<dbReference type="InterPro" id="IPR050834">
    <property type="entry name" value="Glycosyltransf_2"/>
</dbReference>
<dbReference type="RefSeq" id="WP_083220634.1">
    <property type="nucleotide sequence ID" value="NZ_MARB01000008.1"/>
</dbReference>
<evidence type="ECO:0000256" key="1">
    <source>
        <dbReference type="SAM" id="Coils"/>
    </source>
</evidence>
<protein>
    <submittedName>
        <fullName evidence="3">Putative teichuronic acid biosynthesis glycosyltransferase TuaG</fullName>
        <ecNumber evidence="3">2.4.-.-</ecNumber>
    </submittedName>
</protein>
<organism evidence="3 4">
    <name type="scientific">Candidatus Thiodiazotropha endolucinida</name>
    <dbReference type="NCBI Taxonomy" id="1655433"/>
    <lineage>
        <taxon>Bacteria</taxon>
        <taxon>Pseudomonadati</taxon>
        <taxon>Pseudomonadota</taxon>
        <taxon>Gammaproteobacteria</taxon>
        <taxon>Chromatiales</taxon>
        <taxon>Sedimenticolaceae</taxon>
        <taxon>Candidatus Thiodiazotropha</taxon>
    </lineage>
</organism>
<dbReference type="EC" id="2.4.-.-" evidence="3"/>
<proteinExistence type="predicted"/>
<dbReference type="Pfam" id="PF00535">
    <property type="entry name" value="Glycos_transf_2"/>
    <property type="match status" value="1"/>
</dbReference>
<dbReference type="Gene3D" id="3.90.550.10">
    <property type="entry name" value="Spore Coat Polysaccharide Biosynthesis Protein SpsA, Chain A"/>
    <property type="match status" value="1"/>
</dbReference>
<dbReference type="EMBL" id="MARB01000008">
    <property type="protein sequence ID" value="ODJ87961.1"/>
    <property type="molecule type" value="Genomic_DNA"/>
</dbReference>
<name>A0A7Z0VMI3_9GAMM</name>
<comment type="caution">
    <text evidence="3">The sequence shown here is derived from an EMBL/GenBank/DDBJ whole genome shotgun (WGS) entry which is preliminary data.</text>
</comment>
<keyword evidence="4" id="KW-1185">Reference proteome</keyword>
<sequence>MPAISVIIPSYNHARYIAQAIDSVLQQSFSDWELIIIDDCSNDDSWSVINRYTDKRIHSSRHKQNQGAHNTINEGLTLAKGDFLTILNSDDIYSRDRLLQLHTKATQEGIAFLATGVQPITADGTPMTDPDSHWTQWYTGLLDNYRKNNQLLTGLCKGNLLITTSNFFFSRDIYDKHGGFADFRYVHDYEFVLRLIFAGYKTALLADSALVQYRIHATNTIQENPVTANIETAQLLSDLIPEILAHSSQHSNNNLLLITEQIGWLGDNLQAAVNQREASHKQDINLLTQQIRQTEKNYQQQISAIYNSTSYRLGNRIVSPIQRLRSRVTRFLNRNAHRIHDIAETKAVILKNRQRLKCVSFDIFDTLLARVIEPPEAVQMAVCRELAAILGGDHNTESVWQARQNAEQHLRAAARENSGDGECHFDDLVNDWVNELDSDAPNDRLITLIHKIEVELECLALYVKPDMVELLSWIRQHGLKVIATSDMYLGERHIREILSEKGLLGQLDELHVSSESGLCKHSGKLFQHILEQHQWQPEDLLHIGDNPISDSQALLAQGGIGLHLHEKHELTRRKHQILHHEMCHYGGPWPGMWFSQVYDALLSQQQGKQVEPGFFYHYGRHRLGPLFNIFMAGLTEAVRRDRVDKLYFIARDGFIFQQLYPLWKGDDCPQVDYLYASRKTIMAASISQGMTLDQARMALFNPKQQGLLSILKTFGLQRTEFESLAHRHGFEEMDQPLTDHRDKRLKDFLDDPEVQRKIRAYGSLCRERLERYLEQLGFFSHDTVAFVDIGWNGTIQKYLKSAFGHRDDFPKMSGYYFAFVGKIHKEFGEDNRVHGLLYEADSDPEAFKTATEFEELFEQGARSLEATTTGYADDDGAISPILKPNDTADRVAEIQCNESIKQIHAGVQSSTEAFVKAYRLTGVDFDRLRPYGFALLERAIIYPTRDEIEHITGLAHSEDFGHENILNLKSPPIRLGGLLFHPRAVWHNLLNAPWKAAMFADLPTHLWNFMFRVLKVVRHS</sequence>
<dbReference type="OrthoDB" id="9816564at2"/>
<dbReference type="AlphaFoldDB" id="A0A7Z0VMI3"/>
<dbReference type="InterPro" id="IPR029044">
    <property type="entry name" value="Nucleotide-diphossugar_trans"/>
</dbReference>
<dbReference type="InterPro" id="IPR001173">
    <property type="entry name" value="Glyco_trans_2-like"/>
</dbReference>